<evidence type="ECO:0000256" key="3">
    <source>
        <dbReference type="SAM" id="MobiDB-lite"/>
    </source>
</evidence>
<dbReference type="InterPro" id="IPR012399">
    <property type="entry name" value="Cyclin_Y"/>
</dbReference>
<dbReference type="SMART" id="SM00385">
    <property type="entry name" value="CYCLIN"/>
    <property type="match status" value="1"/>
</dbReference>
<protein>
    <submittedName>
        <fullName evidence="5">DgyrCDS3699</fullName>
    </submittedName>
</protein>
<comment type="caution">
    <text evidence="5">The sequence shown here is derived from an EMBL/GenBank/DDBJ whole genome shotgun (WGS) entry which is preliminary data.</text>
</comment>
<evidence type="ECO:0000256" key="2">
    <source>
        <dbReference type="RuleBase" id="RU000383"/>
    </source>
</evidence>
<dbReference type="InterPro" id="IPR013763">
    <property type="entry name" value="Cyclin-like_dom"/>
</dbReference>
<dbReference type="InterPro" id="IPR036915">
    <property type="entry name" value="Cyclin-like_sf"/>
</dbReference>
<feature type="region of interest" description="Disordered" evidence="3">
    <location>
        <begin position="78"/>
        <end position="97"/>
    </location>
</feature>
<keyword evidence="6" id="KW-1185">Reference proteome</keyword>
<dbReference type="EMBL" id="CAJFCJ010000005">
    <property type="protein sequence ID" value="CAD5114648.1"/>
    <property type="molecule type" value="Genomic_DNA"/>
</dbReference>
<dbReference type="Proteomes" id="UP000549394">
    <property type="component" value="Unassembled WGS sequence"/>
</dbReference>
<sequence length="361" mass="41281">MGNKKSCCFVPTDGAIDQKKKVEEKYKTNHKEARYNLEPPLILTTSASNVQHISEREPEDCQDPSNDPVTKTLFAVKGERDPAGKNHRKNSCRRKSQYDNHVVIHPHSGKLRKKYSSCSTIYIDDSTVTQPNLKNTIKAVALAVYLHIKNRSNEDDHDLDLDDEIVEIFNEKVHPLTRDSLPTDYCRKDPEHKTIYRFIRTLFNAAQLTAECAIVTLVYLERLLAYAELELGPLTWKRALLGAITLASKVWDDQAVWNIDYCQILKDVSVEDMNELERQFLELLQFNINVPASVYAKYYFELRALADEHDLSFPLELLSKERAIKLEAMSNNCEDKLKGGLKRSVSVDGAMNKIHTRAILS</sequence>
<dbReference type="PANTHER" id="PTHR14248">
    <property type="entry name" value="CYCLIN Y, ISOFORM A"/>
    <property type="match status" value="1"/>
</dbReference>
<evidence type="ECO:0000313" key="6">
    <source>
        <dbReference type="Proteomes" id="UP000549394"/>
    </source>
</evidence>
<dbReference type="GO" id="GO:0019901">
    <property type="term" value="F:protein kinase binding"/>
    <property type="evidence" value="ECO:0007669"/>
    <property type="project" value="InterPro"/>
</dbReference>
<feature type="domain" description="Cyclin-like" evidence="4">
    <location>
        <begin position="197"/>
        <end position="282"/>
    </location>
</feature>
<name>A0A7I8VHB2_9ANNE</name>
<evidence type="ECO:0000313" key="5">
    <source>
        <dbReference type="EMBL" id="CAD5114648.1"/>
    </source>
</evidence>
<dbReference type="SUPFAM" id="SSF47954">
    <property type="entry name" value="Cyclin-like"/>
    <property type="match status" value="1"/>
</dbReference>
<dbReference type="InterPro" id="IPR006671">
    <property type="entry name" value="Cyclin_N"/>
</dbReference>
<proteinExistence type="inferred from homology"/>
<reference evidence="5 6" key="1">
    <citation type="submission" date="2020-08" db="EMBL/GenBank/DDBJ databases">
        <authorList>
            <person name="Hejnol A."/>
        </authorList>
    </citation>
    <scope>NUCLEOTIDE SEQUENCE [LARGE SCALE GENOMIC DNA]</scope>
</reference>
<dbReference type="FunFam" id="1.10.472.10:FF:000123">
    <property type="entry name" value="Cyclin-Y-like protein 2"/>
    <property type="match status" value="1"/>
</dbReference>
<evidence type="ECO:0000259" key="4">
    <source>
        <dbReference type="SMART" id="SM00385"/>
    </source>
</evidence>
<keyword evidence="1 2" id="KW-0195">Cyclin</keyword>
<dbReference type="Pfam" id="PF00134">
    <property type="entry name" value="Cyclin_N"/>
    <property type="match status" value="1"/>
</dbReference>
<comment type="similarity">
    <text evidence="2">Belongs to the cyclin family.</text>
</comment>
<feature type="compositionally biased region" description="Basic residues" evidence="3">
    <location>
        <begin position="85"/>
        <end position="95"/>
    </location>
</feature>
<dbReference type="CDD" id="cd20540">
    <property type="entry name" value="CYCLIN_CCNY_like"/>
    <property type="match status" value="1"/>
</dbReference>
<gene>
    <name evidence="5" type="ORF">DGYR_LOCUS3475</name>
</gene>
<dbReference type="AlphaFoldDB" id="A0A7I8VHB2"/>
<dbReference type="PIRSF" id="PIRSF028934">
    <property type="entry name" value="Cyclin_CG14939"/>
    <property type="match status" value="1"/>
</dbReference>
<organism evidence="5 6">
    <name type="scientific">Dimorphilus gyrociliatus</name>
    <dbReference type="NCBI Taxonomy" id="2664684"/>
    <lineage>
        <taxon>Eukaryota</taxon>
        <taxon>Metazoa</taxon>
        <taxon>Spiralia</taxon>
        <taxon>Lophotrochozoa</taxon>
        <taxon>Annelida</taxon>
        <taxon>Polychaeta</taxon>
        <taxon>Polychaeta incertae sedis</taxon>
        <taxon>Dinophilidae</taxon>
        <taxon>Dimorphilus</taxon>
    </lineage>
</organism>
<accession>A0A7I8VHB2</accession>
<dbReference type="OrthoDB" id="10250320at2759"/>
<evidence type="ECO:0000256" key="1">
    <source>
        <dbReference type="ARBA" id="ARBA00023127"/>
    </source>
</evidence>
<dbReference type="Gene3D" id="1.10.472.10">
    <property type="entry name" value="Cyclin-like"/>
    <property type="match status" value="1"/>
</dbReference>